<evidence type="ECO:0000313" key="6">
    <source>
        <dbReference type="EMBL" id="CAE0333550.1"/>
    </source>
</evidence>
<reference evidence="6" key="1">
    <citation type="submission" date="2021-01" db="EMBL/GenBank/DDBJ databases">
        <authorList>
            <person name="Corre E."/>
            <person name="Pelletier E."/>
            <person name="Niang G."/>
            <person name="Scheremetjew M."/>
            <person name="Finn R."/>
            <person name="Kale V."/>
            <person name="Holt S."/>
            <person name="Cochrane G."/>
            <person name="Meng A."/>
            <person name="Brown T."/>
            <person name="Cohen L."/>
        </authorList>
    </citation>
    <scope>NUCLEOTIDE SEQUENCE</scope>
    <source>
        <strain evidence="6">S3</strain>
    </source>
</reference>
<sequence>MGLRDFVEPGRVCYINFGEDYGKLVVIADFVDMNRVLVDGLKNFPRVIYPLKRLTLTRMKLPVLRGAKTGTLVKAAKAFDLDKKWKDTKANQKMERFNKRKETTDFDRFKVMVLRRQKSYEAKKLAKKIAKK</sequence>
<evidence type="ECO:0000256" key="2">
    <source>
        <dbReference type="ARBA" id="ARBA00022980"/>
    </source>
</evidence>
<proteinExistence type="inferred from homology"/>
<dbReference type="InterPro" id="IPR039660">
    <property type="entry name" value="Ribosomal_eL14"/>
</dbReference>
<organism evidence="6">
    <name type="scientific">Strombidium inclinatum</name>
    <dbReference type="NCBI Taxonomy" id="197538"/>
    <lineage>
        <taxon>Eukaryota</taxon>
        <taxon>Sar</taxon>
        <taxon>Alveolata</taxon>
        <taxon>Ciliophora</taxon>
        <taxon>Intramacronucleata</taxon>
        <taxon>Spirotrichea</taxon>
        <taxon>Oligotrichia</taxon>
        <taxon>Strombidiidae</taxon>
        <taxon>Strombidium</taxon>
    </lineage>
</organism>
<dbReference type="PANTHER" id="PTHR11127:SF2">
    <property type="entry name" value="LARGE RIBOSOMAL SUBUNIT PROTEIN EL14"/>
    <property type="match status" value="1"/>
</dbReference>
<evidence type="ECO:0000313" key="5">
    <source>
        <dbReference type="EMBL" id="CAE0333549.1"/>
    </source>
</evidence>
<dbReference type="EMBL" id="HBIH01035564">
    <property type="protein sequence ID" value="CAE0333549.1"/>
    <property type="molecule type" value="Transcribed_RNA"/>
</dbReference>
<dbReference type="AlphaFoldDB" id="A0A7S3IV46"/>
<dbReference type="SUPFAM" id="SSF50104">
    <property type="entry name" value="Translation proteins SH3-like domain"/>
    <property type="match status" value="1"/>
</dbReference>
<protein>
    <recommendedName>
        <fullName evidence="4">Large ribosomal subunit protein eL14 domain-containing protein</fullName>
    </recommendedName>
</protein>
<evidence type="ECO:0000256" key="3">
    <source>
        <dbReference type="ARBA" id="ARBA00023274"/>
    </source>
</evidence>
<gene>
    <name evidence="5" type="ORF">SINC0208_LOCUS14187</name>
    <name evidence="6" type="ORF">SINC0208_LOCUS14188</name>
</gene>
<dbReference type="Gene3D" id="6.10.250.2270">
    <property type="match status" value="1"/>
</dbReference>
<dbReference type="InterPro" id="IPR008991">
    <property type="entry name" value="Translation_prot_SH3-like_sf"/>
</dbReference>
<keyword evidence="2" id="KW-0689">Ribosomal protein</keyword>
<dbReference type="EMBL" id="HBIH01035565">
    <property type="protein sequence ID" value="CAE0333550.1"/>
    <property type="molecule type" value="Transcribed_RNA"/>
</dbReference>
<dbReference type="GO" id="GO:0022625">
    <property type="term" value="C:cytosolic large ribosomal subunit"/>
    <property type="evidence" value="ECO:0007669"/>
    <property type="project" value="TreeGrafter"/>
</dbReference>
<feature type="domain" description="Large ribosomal subunit protein eL14" evidence="4">
    <location>
        <begin position="45"/>
        <end position="118"/>
    </location>
</feature>
<dbReference type="CDD" id="cd23702">
    <property type="entry name" value="eL14"/>
    <property type="match status" value="1"/>
</dbReference>
<name>A0A7S3IV46_9SPIT</name>
<dbReference type="GO" id="GO:0006412">
    <property type="term" value="P:translation"/>
    <property type="evidence" value="ECO:0007669"/>
    <property type="project" value="InterPro"/>
</dbReference>
<dbReference type="GO" id="GO:0003723">
    <property type="term" value="F:RNA binding"/>
    <property type="evidence" value="ECO:0007669"/>
    <property type="project" value="InterPro"/>
</dbReference>
<dbReference type="Gene3D" id="2.30.30.30">
    <property type="match status" value="1"/>
</dbReference>
<dbReference type="Pfam" id="PF01929">
    <property type="entry name" value="Ribosomal_L14e"/>
    <property type="match status" value="1"/>
</dbReference>
<dbReference type="InterPro" id="IPR002784">
    <property type="entry name" value="Ribosomal_eL14_dom"/>
</dbReference>
<evidence type="ECO:0000256" key="1">
    <source>
        <dbReference type="ARBA" id="ARBA00006592"/>
    </source>
</evidence>
<dbReference type="GO" id="GO:0042273">
    <property type="term" value="P:ribosomal large subunit biogenesis"/>
    <property type="evidence" value="ECO:0007669"/>
    <property type="project" value="TreeGrafter"/>
</dbReference>
<dbReference type="InterPro" id="IPR014722">
    <property type="entry name" value="Rib_uL2_dom2"/>
</dbReference>
<accession>A0A7S3IV46</accession>
<dbReference type="PANTHER" id="PTHR11127">
    <property type="entry name" value="60S RIBOSOMAL PROTEIN L14"/>
    <property type="match status" value="1"/>
</dbReference>
<keyword evidence="3" id="KW-0687">Ribonucleoprotein</keyword>
<evidence type="ECO:0000259" key="4">
    <source>
        <dbReference type="Pfam" id="PF01929"/>
    </source>
</evidence>
<comment type="similarity">
    <text evidence="1">Belongs to the eukaryotic ribosomal protein eL14 family.</text>
</comment>
<dbReference type="GO" id="GO:0003735">
    <property type="term" value="F:structural constituent of ribosome"/>
    <property type="evidence" value="ECO:0007669"/>
    <property type="project" value="InterPro"/>
</dbReference>